<evidence type="ECO:0000256" key="1">
    <source>
        <dbReference type="SAM" id="MobiDB-lite"/>
    </source>
</evidence>
<comment type="caution">
    <text evidence="3">The sequence shown here is derived from an EMBL/GenBank/DDBJ whole genome shotgun (WGS) entry which is preliminary data.</text>
</comment>
<keyword evidence="4" id="KW-1185">Reference proteome</keyword>
<gene>
    <name evidence="3" type="ORF">V1479_13815</name>
</gene>
<reference evidence="3 4" key="1">
    <citation type="submission" date="2024-01" db="EMBL/GenBank/DDBJ databases">
        <title>New evidence supports the origin of RcGTA from prophage.</title>
        <authorList>
            <person name="Xu Y."/>
            <person name="Liu B."/>
            <person name="Chen F."/>
        </authorList>
    </citation>
    <scope>NUCLEOTIDE SEQUENCE [LARGE SCALE GENOMIC DNA]</scope>
    <source>
        <strain evidence="3 4">CBW1107-2</strain>
    </source>
</reference>
<evidence type="ECO:0000259" key="2">
    <source>
        <dbReference type="Pfam" id="PF00561"/>
    </source>
</evidence>
<dbReference type="InterPro" id="IPR050266">
    <property type="entry name" value="AB_hydrolase_sf"/>
</dbReference>
<dbReference type="Gene3D" id="3.40.50.1820">
    <property type="entry name" value="alpha/beta hydrolase"/>
    <property type="match status" value="1"/>
</dbReference>
<accession>A0ABV3WUM0</accession>
<dbReference type="RefSeq" id="WP_368803397.1">
    <property type="nucleotide sequence ID" value="NZ_JAZHFV010000004.1"/>
</dbReference>
<dbReference type="PRINTS" id="PR00111">
    <property type="entry name" value="ABHYDROLASE"/>
</dbReference>
<dbReference type="Proteomes" id="UP001559025">
    <property type="component" value="Unassembled WGS sequence"/>
</dbReference>
<keyword evidence="3" id="KW-0378">Hydrolase</keyword>
<dbReference type="EMBL" id="JAZHFV010000004">
    <property type="protein sequence ID" value="MEX4008387.1"/>
    <property type="molecule type" value="Genomic_DNA"/>
</dbReference>
<proteinExistence type="predicted"/>
<feature type="domain" description="AB hydrolase-1" evidence="2">
    <location>
        <begin position="61"/>
        <end position="297"/>
    </location>
</feature>
<evidence type="ECO:0000313" key="3">
    <source>
        <dbReference type="EMBL" id="MEX4008387.1"/>
    </source>
</evidence>
<dbReference type="InterPro" id="IPR029058">
    <property type="entry name" value="AB_hydrolase_fold"/>
</dbReference>
<name>A0ABV3WUM0_9HYPH</name>
<organism evidence="3 4">
    <name type="scientific">Neoaquamicrobium sediminum</name>
    <dbReference type="NCBI Taxonomy" id="1849104"/>
    <lineage>
        <taxon>Bacteria</taxon>
        <taxon>Pseudomonadati</taxon>
        <taxon>Pseudomonadota</taxon>
        <taxon>Alphaproteobacteria</taxon>
        <taxon>Hyphomicrobiales</taxon>
        <taxon>Phyllobacteriaceae</taxon>
        <taxon>Neoaquamicrobium</taxon>
    </lineage>
</organism>
<evidence type="ECO:0000313" key="4">
    <source>
        <dbReference type="Proteomes" id="UP001559025"/>
    </source>
</evidence>
<dbReference type="InterPro" id="IPR000073">
    <property type="entry name" value="AB_hydrolase_1"/>
</dbReference>
<dbReference type="Pfam" id="PF00561">
    <property type="entry name" value="Abhydrolase_1"/>
    <property type="match status" value="1"/>
</dbReference>
<feature type="region of interest" description="Disordered" evidence="1">
    <location>
        <begin position="334"/>
        <end position="353"/>
    </location>
</feature>
<feature type="compositionally biased region" description="Basic and acidic residues" evidence="1">
    <location>
        <begin position="343"/>
        <end position="353"/>
    </location>
</feature>
<dbReference type="PANTHER" id="PTHR43798">
    <property type="entry name" value="MONOACYLGLYCEROL LIPASE"/>
    <property type="match status" value="1"/>
</dbReference>
<dbReference type="PANTHER" id="PTHR43798:SF33">
    <property type="entry name" value="HYDROLASE, PUTATIVE (AFU_ORTHOLOGUE AFUA_2G14860)-RELATED"/>
    <property type="match status" value="1"/>
</dbReference>
<dbReference type="GO" id="GO:0016787">
    <property type="term" value="F:hydrolase activity"/>
    <property type="evidence" value="ECO:0007669"/>
    <property type="project" value="UniProtKB-KW"/>
</dbReference>
<dbReference type="SUPFAM" id="SSF53474">
    <property type="entry name" value="alpha/beta-Hydrolases"/>
    <property type="match status" value="1"/>
</dbReference>
<protein>
    <submittedName>
        <fullName evidence="3">Alpha/beta hydrolase</fullName>
    </submittedName>
</protein>
<sequence length="353" mass="37266">MNLLTAAICGLLALFLALVGVSRVGAWLIERRYPPVGSFAEVGGTKVHHVHIPAGSAADLPPVVFIHGASGNLLDQMVPVRPLLEGRAEMLFADRPGHGWSERGSGNGDPVAQANTIAALMDHYGMEKAIIVGHSFGGAVAAAFAVEHPEKTQGLVFLSAATHPWPGGATSWYYKLSSMPVLGRLFVEALAWPGGTLQMGAASVCVFAPNRMPETYLADAAIPLVLRASAFRWNATDVAGLYDHVAVYSKRYGEIATPTVVISGNRDTVVYEEIHSAGLARDIPGAEMIWVNNMGHKPDWVAPDLVVAAIEKVSGNAVDIQAAAKQVEARIEDDAFGPPAACPDEKPELSPAG</sequence>